<keyword evidence="3" id="KW-1185">Reference proteome</keyword>
<dbReference type="Proteomes" id="UP000323653">
    <property type="component" value="Chromosome"/>
</dbReference>
<dbReference type="KEGG" id="pej:FYC62_16435"/>
<keyword evidence="1" id="KW-0472">Membrane</keyword>
<gene>
    <name evidence="2" type="ORF">FYC62_16435</name>
</gene>
<keyword evidence="1" id="KW-1133">Transmembrane helix</keyword>
<reference evidence="2 3" key="1">
    <citation type="submission" date="2019-08" db="EMBL/GenBank/DDBJ databases">
        <title>Pedobacter sp. nov., isolated from Han river, South Korea.</title>
        <authorList>
            <person name="Lee D.-H."/>
            <person name="Kim Y.-S."/>
            <person name="Hwang E.-M."/>
            <person name="Le Tran T.C."/>
            <person name="Cha C.-J."/>
        </authorList>
    </citation>
    <scope>NUCLEOTIDE SEQUENCE [LARGE SCALE GENOMIC DNA]</scope>
    <source>
        <strain evidence="2 3">CJ43</strain>
    </source>
</reference>
<proteinExistence type="predicted"/>
<keyword evidence="1" id="KW-0812">Transmembrane</keyword>
<organism evidence="2 3">
    <name type="scientific">Pedobacter aquae</name>
    <dbReference type="NCBI Taxonomy" id="2605747"/>
    <lineage>
        <taxon>Bacteria</taxon>
        <taxon>Pseudomonadati</taxon>
        <taxon>Bacteroidota</taxon>
        <taxon>Sphingobacteriia</taxon>
        <taxon>Sphingobacteriales</taxon>
        <taxon>Sphingobacteriaceae</taxon>
        <taxon>Pedobacter</taxon>
    </lineage>
</organism>
<dbReference type="AlphaFoldDB" id="A0A5C0VKT4"/>
<evidence type="ECO:0000256" key="1">
    <source>
        <dbReference type="SAM" id="Phobius"/>
    </source>
</evidence>
<protein>
    <recommendedName>
        <fullName evidence="4">MFS transporter</fullName>
    </recommendedName>
</protein>
<dbReference type="EMBL" id="CP043329">
    <property type="protein sequence ID" value="QEK53086.1"/>
    <property type="molecule type" value="Genomic_DNA"/>
</dbReference>
<feature type="transmembrane region" description="Helical" evidence="1">
    <location>
        <begin position="12"/>
        <end position="28"/>
    </location>
</feature>
<accession>A0A5C0VKT4</accession>
<sequence length="72" mass="8333">MTDTTFKPSKMRWVMIGFAFLATVLNYIDRLAFNYLSAEGALRELIPDDAFGYITTAFLWPTWFQTVFLALL</sequence>
<evidence type="ECO:0008006" key="4">
    <source>
        <dbReference type="Google" id="ProtNLM"/>
    </source>
</evidence>
<dbReference type="RefSeq" id="WP_149075722.1">
    <property type="nucleotide sequence ID" value="NZ_CP043329.1"/>
</dbReference>
<name>A0A5C0VKT4_9SPHI</name>
<evidence type="ECO:0000313" key="3">
    <source>
        <dbReference type="Proteomes" id="UP000323653"/>
    </source>
</evidence>
<feature type="transmembrane region" description="Helical" evidence="1">
    <location>
        <begin position="50"/>
        <end position="71"/>
    </location>
</feature>
<evidence type="ECO:0000313" key="2">
    <source>
        <dbReference type="EMBL" id="QEK53086.1"/>
    </source>
</evidence>